<accession>A0ABY6Z1H5</accession>
<dbReference type="CDD" id="cd02947">
    <property type="entry name" value="TRX_family"/>
    <property type="match status" value="1"/>
</dbReference>
<keyword evidence="3" id="KW-1185">Reference proteome</keyword>
<dbReference type="EMBL" id="CP104064">
    <property type="protein sequence ID" value="WAH36692.1"/>
    <property type="molecule type" value="Genomic_DNA"/>
</dbReference>
<dbReference type="SUPFAM" id="SSF52833">
    <property type="entry name" value="Thioredoxin-like"/>
    <property type="match status" value="1"/>
</dbReference>
<dbReference type="InterPro" id="IPR036249">
    <property type="entry name" value="Thioredoxin-like_sf"/>
</dbReference>
<feature type="domain" description="Thioredoxin" evidence="1">
    <location>
        <begin position="20"/>
        <end position="81"/>
    </location>
</feature>
<dbReference type="Pfam" id="PF00085">
    <property type="entry name" value="Thioredoxin"/>
    <property type="match status" value="1"/>
</dbReference>
<reference evidence="2" key="1">
    <citation type="submission" date="2022-08" db="EMBL/GenBank/DDBJ databases">
        <title>Alicyclobacillus dauci DSM2870, complete genome.</title>
        <authorList>
            <person name="Wang Q."/>
            <person name="Cai R."/>
            <person name="Wang Z."/>
        </authorList>
    </citation>
    <scope>NUCLEOTIDE SEQUENCE</scope>
    <source>
        <strain evidence="2">DSM 28700</strain>
    </source>
</reference>
<organism evidence="2 3">
    <name type="scientific">Alicyclobacillus dauci</name>
    <dbReference type="NCBI Taxonomy" id="1475485"/>
    <lineage>
        <taxon>Bacteria</taxon>
        <taxon>Bacillati</taxon>
        <taxon>Bacillota</taxon>
        <taxon>Bacilli</taxon>
        <taxon>Bacillales</taxon>
        <taxon>Alicyclobacillaceae</taxon>
        <taxon>Alicyclobacillus</taxon>
    </lineage>
</organism>
<dbReference type="Proteomes" id="UP001164803">
    <property type="component" value="Chromosome"/>
</dbReference>
<dbReference type="InterPro" id="IPR013766">
    <property type="entry name" value="Thioredoxin_domain"/>
</dbReference>
<protein>
    <submittedName>
        <fullName evidence="2">Thioredoxin family protein</fullName>
    </submittedName>
</protein>
<sequence>MIKPIDSLRTDELLTLGSRFAVFFYTPLCGTCKLARRMLEIVDETLPELVIYSVDANFASSVLQQWQVKSVPALAYIVDGELESLQFAFGGVDELYDRLGCFFKH</sequence>
<gene>
    <name evidence="2" type="ORF">NZD86_21365</name>
</gene>
<proteinExistence type="predicted"/>
<dbReference type="RefSeq" id="WP_268044063.1">
    <property type="nucleotide sequence ID" value="NZ_CP104064.1"/>
</dbReference>
<dbReference type="Gene3D" id="3.40.30.10">
    <property type="entry name" value="Glutaredoxin"/>
    <property type="match status" value="1"/>
</dbReference>
<evidence type="ECO:0000259" key="1">
    <source>
        <dbReference type="Pfam" id="PF00085"/>
    </source>
</evidence>
<name>A0ABY6Z1H5_9BACL</name>
<evidence type="ECO:0000313" key="3">
    <source>
        <dbReference type="Proteomes" id="UP001164803"/>
    </source>
</evidence>
<evidence type="ECO:0000313" key="2">
    <source>
        <dbReference type="EMBL" id="WAH36692.1"/>
    </source>
</evidence>